<organism evidence="2 3">
    <name type="scientific">Coccidioides immitis H538.4</name>
    <dbReference type="NCBI Taxonomy" id="396776"/>
    <lineage>
        <taxon>Eukaryota</taxon>
        <taxon>Fungi</taxon>
        <taxon>Dikarya</taxon>
        <taxon>Ascomycota</taxon>
        <taxon>Pezizomycotina</taxon>
        <taxon>Eurotiomycetes</taxon>
        <taxon>Eurotiomycetidae</taxon>
        <taxon>Onygenales</taxon>
        <taxon>Onygenaceae</taxon>
        <taxon>Coccidioides</taxon>
    </lineage>
</organism>
<reference evidence="3" key="1">
    <citation type="journal article" date="2010" name="Genome Res.">
        <title>Population genomic sequencing of Coccidioides fungi reveals recent hybridization and transposon control.</title>
        <authorList>
            <person name="Neafsey D.E."/>
            <person name="Barker B.M."/>
            <person name="Sharpton T.J."/>
            <person name="Stajich J.E."/>
            <person name="Park D.J."/>
            <person name="Whiston E."/>
            <person name="Hung C.-Y."/>
            <person name="McMahan C."/>
            <person name="White J."/>
            <person name="Sykes S."/>
            <person name="Heiman D."/>
            <person name="Young S."/>
            <person name="Zeng Q."/>
            <person name="Abouelleil A."/>
            <person name="Aftuck L."/>
            <person name="Bessette D."/>
            <person name="Brown A."/>
            <person name="FitzGerald M."/>
            <person name="Lui A."/>
            <person name="Macdonald J.P."/>
            <person name="Priest M."/>
            <person name="Orbach M.J."/>
            <person name="Galgiani J.N."/>
            <person name="Kirkland T.N."/>
            <person name="Cole G.T."/>
            <person name="Birren B.W."/>
            <person name="Henn M.R."/>
            <person name="Taylor J.W."/>
            <person name="Rounsley S.D."/>
        </authorList>
    </citation>
    <scope>NUCLEOTIDE SEQUENCE [LARGE SCALE GENOMIC DNA]</scope>
    <source>
        <strain evidence="3">H538.4</strain>
    </source>
</reference>
<sequence length="100" mass="11025">MMKRANVCLPSWEALKPMKKHSIFFTKTSKLRRCDAASSPRSEDVLASPTSNKRSHGNSGIAIFSRAFITMCASRRTDSSTTSTHDLWSTIPSYVVISAA</sequence>
<evidence type="ECO:0000313" key="2">
    <source>
        <dbReference type="EMBL" id="KMU88153.1"/>
    </source>
</evidence>
<dbReference type="AlphaFoldDB" id="A0A0J8UKY9"/>
<accession>A0A0J8UKY9</accession>
<protein>
    <submittedName>
        <fullName evidence="2">Uncharacterized protein</fullName>
    </submittedName>
</protein>
<evidence type="ECO:0000313" key="3">
    <source>
        <dbReference type="Proteomes" id="UP000054563"/>
    </source>
</evidence>
<evidence type="ECO:0000256" key="1">
    <source>
        <dbReference type="SAM" id="MobiDB-lite"/>
    </source>
</evidence>
<gene>
    <name evidence="2" type="ORF">CIHG_05324</name>
</gene>
<dbReference type="EMBL" id="DS017003">
    <property type="protein sequence ID" value="KMU88153.1"/>
    <property type="molecule type" value="Genomic_DNA"/>
</dbReference>
<feature type="region of interest" description="Disordered" evidence="1">
    <location>
        <begin position="36"/>
        <end position="58"/>
    </location>
</feature>
<name>A0A0J8UKY9_COCIT</name>
<proteinExistence type="predicted"/>
<dbReference type="Proteomes" id="UP000054563">
    <property type="component" value="Unassembled WGS sequence"/>
</dbReference>
<dbReference type="VEuPathDB" id="FungiDB:CIHG_05324"/>